<dbReference type="Proteomes" id="UP000256780">
    <property type="component" value="Chromosome CBM2587_a"/>
</dbReference>
<comment type="caution">
    <text evidence="2">The sequence shown here is derived from an EMBL/GenBank/DDBJ whole genome shotgun (WGS) entry which is preliminary data.</text>
</comment>
<dbReference type="AlphaFoldDB" id="A0A375BR57"/>
<sequence length="79" mass="8866">MLRAPARAVMPTPRQQPGHNTCPSRPQKALIRRGNPVYNARFAEVSTAAVRARAPFVDLLRTLSTNRRFRSASWHASVK</sequence>
<feature type="region of interest" description="Disordered" evidence="1">
    <location>
        <begin position="1"/>
        <end position="27"/>
    </location>
</feature>
<gene>
    <name evidence="2" type="ORF">CBM2587_A210004</name>
</gene>
<protein>
    <submittedName>
        <fullName evidence="2">Uncharacterized protein</fullName>
    </submittedName>
</protein>
<accession>A0A375BR57</accession>
<evidence type="ECO:0000313" key="2">
    <source>
        <dbReference type="EMBL" id="SOY50962.1"/>
    </source>
</evidence>
<evidence type="ECO:0000256" key="1">
    <source>
        <dbReference type="SAM" id="MobiDB-lite"/>
    </source>
</evidence>
<feature type="compositionally biased region" description="Polar residues" evidence="1">
    <location>
        <begin position="13"/>
        <end position="24"/>
    </location>
</feature>
<name>A0A375BR57_9BURK</name>
<organism evidence="2">
    <name type="scientific">Cupriavidus taiwanensis</name>
    <dbReference type="NCBI Taxonomy" id="164546"/>
    <lineage>
        <taxon>Bacteria</taxon>
        <taxon>Pseudomonadati</taxon>
        <taxon>Pseudomonadota</taxon>
        <taxon>Betaproteobacteria</taxon>
        <taxon>Burkholderiales</taxon>
        <taxon>Burkholderiaceae</taxon>
        <taxon>Cupriavidus</taxon>
    </lineage>
</organism>
<dbReference type="EMBL" id="OFSQ01000014">
    <property type="protein sequence ID" value="SOY50962.1"/>
    <property type="molecule type" value="Genomic_DNA"/>
</dbReference>
<reference evidence="2" key="1">
    <citation type="submission" date="2018-01" db="EMBL/GenBank/DDBJ databases">
        <authorList>
            <person name="Clerissi C."/>
        </authorList>
    </citation>
    <scope>NUCLEOTIDE SEQUENCE</scope>
    <source>
        <strain evidence="2">Cupriavidus sp. LMG 19464</strain>
    </source>
</reference>
<proteinExistence type="predicted"/>